<protein>
    <submittedName>
        <fullName evidence="1">Uncharacterized protein</fullName>
    </submittedName>
</protein>
<name>A0ABS1M4M1_9NOCA</name>
<proteinExistence type="predicted"/>
<dbReference type="Proteomes" id="UP000602198">
    <property type="component" value="Unassembled WGS sequence"/>
</dbReference>
<evidence type="ECO:0000313" key="2">
    <source>
        <dbReference type="Proteomes" id="UP000602198"/>
    </source>
</evidence>
<comment type="caution">
    <text evidence="1">The sequence shown here is derived from an EMBL/GenBank/DDBJ whole genome shotgun (WGS) entry which is preliminary data.</text>
</comment>
<accession>A0ABS1M4M1</accession>
<dbReference type="RefSeq" id="WP_201946576.1">
    <property type="nucleotide sequence ID" value="NZ_JAERRJ010000004.1"/>
</dbReference>
<keyword evidence="2" id="KW-1185">Reference proteome</keyword>
<sequence length="75" mass="8255">MAPKPTPHCTHCGSTDLEQGFIEDSGEHAKGYARWIPGPLEFGPLGGVKRWGKTRFAVVAYRCVVCAHLELFVRA</sequence>
<reference evidence="1 2" key="1">
    <citation type="submission" date="2021-01" db="EMBL/GenBank/DDBJ databases">
        <title>WGS of actinomycetes isolated from Thailand.</title>
        <authorList>
            <person name="Thawai C."/>
        </authorList>
    </citation>
    <scope>NUCLEOTIDE SEQUENCE [LARGE SCALE GENOMIC DNA]</scope>
    <source>
        <strain evidence="1 2">LPG 2</strain>
    </source>
</reference>
<organism evidence="1 2">
    <name type="scientific">Nocardia acididurans</name>
    <dbReference type="NCBI Taxonomy" id="2802282"/>
    <lineage>
        <taxon>Bacteria</taxon>
        <taxon>Bacillati</taxon>
        <taxon>Actinomycetota</taxon>
        <taxon>Actinomycetes</taxon>
        <taxon>Mycobacteriales</taxon>
        <taxon>Nocardiaceae</taxon>
        <taxon>Nocardia</taxon>
    </lineage>
</organism>
<dbReference type="EMBL" id="JAERRJ010000004">
    <property type="protein sequence ID" value="MBL1075000.1"/>
    <property type="molecule type" value="Genomic_DNA"/>
</dbReference>
<gene>
    <name evidence="1" type="ORF">JK358_11405</name>
</gene>
<evidence type="ECO:0000313" key="1">
    <source>
        <dbReference type="EMBL" id="MBL1075000.1"/>
    </source>
</evidence>